<name>A0A1E2SLM3_LEIXY</name>
<dbReference type="AlphaFoldDB" id="A0A1E2SLM3"/>
<dbReference type="RefSeq" id="WP_011186080.1">
    <property type="nucleotide sequence ID" value="NZ_LNZG01000007.1"/>
</dbReference>
<gene>
    <name evidence="2" type="ORF">ATY41_08910</name>
</gene>
<comment type="caution">
    <text evidence="2">The sequence shown here is derived from an EMBL/GenBank/DDBJ whole genome shotgun (WGS) entry which is preliminary data.</text>
</comment>
<dbReference type="EMBL" id="LNZG01000007">
    <property type="protein sequence ID" value="ODA90756.1"/>
    <property type="molecule type" value="Genomic_DNA"/>
</dbReference>
<dbReference type="OMA" id="FGEVPMC"/>
<evidence type="ECO:0000256" key="1">
    <source>
        <dbReference type="SAM" id="MobiDB-lite"/>
    </source>
</evidence>
<organism evidence="2 3">
    <name type="scientific">Leifsonia xyli subsp. xyli</name>
    <dbReference type="NCBI Taxonomy" id="59736"/>
    <lineage>
        <taxon>Bacteria</taxon>
        <taxon>Bacillati</taxon>
        <taxon>Actinomycetota</taxon>
        <taxon>Actinomycetes</taxon>
        <taxon>Micrococcales</taxon>
        <taxon>Microbacteriaceae</taxon>
        <taxon>Leifsonia</taxon>
    </lineage>
</organism>
<dbReference type="Proteomes" id="UP000094426">
    <property type="component" value="Unassembled WGS sequence"/>
</dbReference>
<evidence type="ECO:0008006" key="4">
    <source>
        <dbReference type="Google" id="ProtNLM"/>
    </source>
</evidence>
<evidence type="ECO:0000313" key="3">
    <source>
        <dbReference type="Proteomes" id="UP000094426"/>
    </source>
</evidence>
<proteinExistence type="predicted"/>
<evidence type="ECO:0000313" key="2">
    <source>
        <dbReference type="EMBL" id="ODA90756.1"/>
    </source>
</evidence>
<reference evidence="3" key="1">
    <citation type="submission" date="2015-11" db="EMBL/GenBank/DDBJ databases">
        <authorList>
            <person name="Wang J."/>
            <person name="Wang L."/>
            <person name="Wang F."/>
            <person name="Cao G."/>
        </authorList>
    </citation>
    <scope>NUCLEOTIDE SEQUENCE [LARGE SCALE GENOMIC DNA]</scope>
    <source>
        <strain evidence="3">gdw1</strain>
    </source>
</reference>
<dbReference type="OrthoDB" id="2933883at2"/>
<accession>A0A1E2SLM3</accession>
<feature type="compositionally biased region" description="Polar residues" evidence="1">
    <location>
        <begin position="84"/>
        <end position="96"/>
    </location>
</feature>
<protein>
    <recommendedName>
        <fullName evidence="4">Prephenate dehydratase</fullName>
    </recommendedName>
</protein>
<sequence length="143" mass="15042">MELHNTVEDAVAALDNPGEAVMACAAYPALHNVVFQNLGTLTIVDAFLMPTHSMISATRPGTDPDDIVTYAAHPAPQSLVPKSAQWTPSTSKSQAASDCAEGRTDACITTSAAAERYGLVTIEDHGPVDMPFTLHAAPSSRHN</sequence>
<feature type="region of interest" description="Disordered" evidence="1">
    <location>
        <begin position="79"/>
        <end position="101"/>
    </location>
</feature>